<reference evidence="1" key="1">
    <citation type="submission" date="2023-11" db="EMBL/GenBank/DDBJ databases">
        <authorList>
            <person name="De Vega J J."/>
            <person name="De Vega J J."/>
        </authorList>
    </citation>
    <scope>NUCLEOTIDE SEQUENCE</scope>
</reference>
<organism evidence="1 2">
    <name type="scientific">Mycena citricolor</name>
    <dbReference type="NCBI Taxonomy" id="2018698"/>
    <lineage>
        <taxon>Eukaryota</taxon>
        <taxon>Fungi</taxon>
        <taxon>Dikarya</taxon>
        <taxon>Basidiomycota</taxon>
        <taxon>Agaricomycotina</taxon>
        <taxon>Agaricomycetes</taxon>
        <taxon>Agaricomycetidae</taxon>
        <taxon>Agaricales</taxon>
        <taxon>Marasmiineae</taxon>
        <taxon>Mycenaceae</taxon>
        <taxon>Mycena</taxon>
    </lineage>
</organism>
<keyword evidence="2" id="KW-1185">Reference proteome</keyword>
<dbReference type="EMBL" id="CAVNYO010000448">
    <property type="protein sequence ID" value="CAK5282181.1"/>
    <property type="molecule type" value="Genomic_DNA"/>
</dbReference>
<evidence type="ECO:0000313" key="1">
    <source>
        <dbReference type="EMBL" id="CAK5282181.1"/>
    </source>
</evidence>
<protein>
    <submittedName>
        <fullName evidence="1">Uncharacterized protein</fullName>
    </submittedName>
</protein>
<accession>A0AAD2HVQ0</accession>
<comment type="caution">
    <text evidence="1">The sequence shown here is derived from an EMBL/GenBank/DDBJ whole genome shotgun (WGS) entry which is preliminary data.</text>
</comment>
<evidence type="ECO:0000313" key="2">
    <source>
        <dbReference type="Proteomes" id="UP001295794"/>
    </source>
</evidence>
<gene>
    <name evidence="1" type="ORF">MYCIT1_LOCUS33714</name>
</gene>
<dbReference type="Proteomes" id="UP001295794">
    <property type="component" value="Unassembled WGS sequence"/>
</dbReference>
<name>A0AAD2HVQ0_9AGAR</name>
<dbReference type="AlphaFoldDB" id="A0AAD2HVQ0"/>
<sequence>MLHSYVVGEYIHSSASRRFPSDFGVWDIAGDDASGYTMTNVGLNMPLVLTPENTLAGMSVGTPAKFTFAKRGDNGRVSVALSSGAGTWEIDPSLAPVRATVRILPEDTESSLQEFTFRPFVE</sequence>
<proteinExistence type="predicted"/>